<sequence>MDRYREVVEEKKALEALIASLRLHLTRLTTDLSYQQQILGELRSLRESDAKTLAEKSQEINQLREEVERLAGEIEVLRGVVEEGLQERRLVREQLSMRAPDQPIGALNQQQGELESQRAEAEEDDSSSRPQSPVIRRATPTPRRASFSRVHSPNGTNIMNRPPSSLSSSHAGSSRPFVDPEELDRISVELEERRSDRSSSSSRTNSRVQDHSAALDVDQRITSSRRTSTNGSVRSGNRSARESVRGFGSEGVSVPERGDDVDFLTRSKLHHQDDDIAQPLPAVPGRSAQHEKITQIQRSAGSDPVTPFPRIRSGHLERLFFSAPEHNAKTCTVCHRRRRPLSGPKSSFEPRPPKAHVEVEDNDEGFHEGSESDAHQHGDTGVGAKDKGKQLEHDALQSYGSYEELCSRDALPPQTVLSRVLRELEDDFAHYKSIYVELADQYRLMDAVSNVPKRNTLAEHLREVIDILERKGDQIASLYDLLAFKDKPVAAGAGKTHNHPRQGT</sequence>
<feature type="domain" description="Cep57 centrosome microtubule-binding" evidence="5">
    <location>
        <begin position="407"/>
        <end position="481"/>
    </location>
</feature>
<feature type="domain" description="PPC89 centrosome localisation" evidence="6">
    <location>
        <begin position="14"/>
        <end position="78"/>
    </location>
</feature>
<feature type="region of interest" description="Disordered" evidence="4">
    <location>
        <begin position="96"/>
        <end position="258"/>
    </location>
</feature>
<feature type="compositionally biased region" description="Low complexity" evidence="4">
    <location>
        <begin position="198"/>
        <end position="207"/>
    </location>
</feature>
<organism>
    <name type="scientific">Serpula lacrymans var. lacrymans (strain S7.9)</name>
    <name type="common">Dry rot fungus</name>
    <dbReference type="NCBI Taxonomy" id="578457"/>
    <lineage>
        <taxon>Eukaryota</taxon>
        <taxon>Fungi</taxon>
        <taxon>Dikarya</taxon>
        <taxon>Basidiomycota</taxon>
        <taxon>Agaricomycotina</taxon>
        <taxon>Agaricomycetes</taxon>
        <taxon>Agaricomycetidae</taxon>
        <taxon>Boletales</taxon>
        <taxon>Coniophorineae</taxon>
        <taxon>Serpulaceae</taxon>
        <taxon>Serpula</taxon>
    </lineage>
</organism>
<evidence type="ECO:0000256" key="4">
    <source>
        <dbReference type="SAM" id="MobiDB-lite"/>
    </source>
</evidence>
<evidence type="ECO:0008006" key="8">
    <source>
        <dbReference type="Google" id="ProtNLM"/>
    </source>
</evidence>
<evidence type="ECO:0000259" key="6">
    <source>
        <dbReference type="Pfam" id="PF14197"/>
    </source>
</evidence>
<protein>
    <recommendedName>
        <fullName evidence="8">Cep57 centrosome microtubule-binding domain-containing protein</fullName>
    </recommendedName>
</protein>
<keyword evidence="2" id="KW-0963">Cytoplasm</keyword>
<evidence type="ECO:0000259" key="5">
    <source>
        <dbReference type="Pfam" id="PF06657"/>
    </source>
</evidence>
<keyword evidence="3" id="KW-0175">Coiled coil</keyword>
<gene>
    <name evidence="7" type="ORF">SERLADRAFT_469882</name>
</gene>
<dbReference type="GO" id="GO:0008017">
    <property type="term" value="F:microtubule binding"/>
    <property type="evidence" value="ECO:0007669"/>
    <property type="project" value="InterPro"/>
</dbReference>
<evidence type="ECO:0000313" key="7">
    <source>
        <dbReference type="EMBL" id="EGO23686.1"/>
    </source>
</evidence>
<evidence type="ECO:0000256" key="1">
    <source>
        <dbReference type="ARBA" id="ARBA00004496"/>
    </source>
</evidence>
<dbReference type="GeneID" id="18819672"/>
<proteinExistence type="predicted"/>
<accession>F8NYL5</accession>
<feature type="compositionally biased region" description="Polar residues" evidence="4">
    <location>
        <begin position="149"/>
        <end position="163"/>
    </location>
</feature>
<reference evidence="7" key="1">
    <citation type="submission" date="2011-04" db="EMBL/GenBank/DDBJ databases">
        <title>Evolution of plant cell wall degrading machinery underlies the functional diversity of forest fungi.</title>
        <authorList>
            <consortium name="US DOE Joint Genome Institute (JGI-PGF)"/>
            <person name="Eastwood D.C."/>
            <person name="Floudas D."/>
            <person name="Binder M."/>
            <person name="Majcherczyk A."/>
            <person name="Schneider P."/>
            <person name="Aerts A."/>
            <person name="Asiegbu F.O."/>
            <person name="Baker S.E."/>
            <person name="Barry K."/>
            <person name="Bendiksby M."/>
            <person name="Blumentritt M."/>
            <person name="Coutinho P.M."/>
            <person name="Cullen D."/>
            <person name="Cullen D."/>
            <person name="Gathman A."/>
            <person name="Goodell B."/>
            <person name="Henrissat B."/>
            <person name="Ihrmark K."/>
            <person name="Kauserud H."/>
            <person name="Kohler A."/>
            <person name="LaButti K."/>
            <person name="Lapidus A."/>
            <person name="Lavin J.L."/>
            <person name="Lee Y.-H."/>
            <person name="Lindquist E."/>
            <person name="Lilly W."/>
            <person name="Lucas S."/>
            <person name="Morin E."/>
            <person name="Murat C."/>
            <person name="Oguiza J.A."/>
            <person name="Park J."/>
            <person name="Pisabarro A.G."/>
            <person name="Riley R."/>
            <person name="Rosling A."/>
            <person name="Salamov A."/>
            <person name="Schmidt O."/>
            <person name="Schmutz J."/>
            <person name="Skrede I."/>
            <person name="Stenlid J."/>
            <person name="Wiebenga A."/>
            <person name="Xie X."/>
            <person name="Kues U."/>
            <person name="Hibbett D.S."/>
            <person name="Hoffmeister D."/>
            <person name="Hogberg N."/>
            <person name="Martin F."/>
            <person name="Grigoriev I.V."/>
            <person name="Watkinson S.C."/>
        </authorList>
    </citation>
    <scope>NUCLEOTIDE SEQUENCE</scope>
    <source>
        <strain evidence="7">S7.9</strain>
    </source>
</reference>
<evidence type="ECO:0000256" key="2">
    <source>
        <dbReference type="ARBA" id="ARBA00022490"/>
    </source>
</evidence>
<dbReference type="Pfam" id="PF06657">
    <property type="entry name" value="Cep57_MT_bd"/>
    <property type="match status" value="1"/>
</dbReference>
<feature type="compositionally biased region" description="Polar residues" evidence="4">
    <location>
        <begin position="220"/>
        <end position="238"/>
    </location>
</feature>
<feature type="compositionally biased region" description="Basic and acidic residues" evidence="4">
    <location>
        <begin position="183"/>
        <end position="197"/>
    </location>
</feature>
<dbReference type="InterPro" id="IPR024957">
    <property type="entry name" value="Cep57_MT-bd_dom"/>
</dbReference>
<dbReference type="RefSeq" id="XP_007319448.1">
    <property type="nucleotide sequence ID" value="XM_007319386.1"/>
</dbReference>
<dbReference type="HOGENOM" id="CLU_541404_0_0_1"/>
<name>F8NYL5_SERL9</name>
<feature type="non-terminal residue" evidence="7">
    <location>
        <position position="504"/>
    </location>
</feature>
<evidence type="ECO:0000256" key="3">
    <source>
        <dbReference type="SAM" id="Coils"/>
    </source>
</evidence>
<feature type="compositionally biased region" description="Basic and acidic residues" evidence="4">
    <location>
        <begin position="351"/>
        <end position="386"/>
    </location>
</feature>
<dbReference type="OrthoDB" id="76453at2759"/>
<feature type="region of interest" description="Disordered" evidence="4">
    <location>
        <begin position="337"/>
        <end position="386"/>
    </location>
</feature>
<dbReference type="AlphaFoldDB" id="F8NYL5"/>
<dbReference type="KEGG" id="sla:SERLADRAFT_469882"/>
<dbReference type="Pfam" id="PF14197">
    <property type="entry name" value="Cep57_CLD_2"/>
    <property type="match status" value="1"/>
</dbReference>
<dbReference type="EMBL" id="GL945435">
    <property type="protein sequence ID" value="EGO23686.1"/>
    <property type="molecule type" value="Genomic_DNA"/>
</dbReference>
<dbReference type="InterPro" id="IPR025925">
    <property type="entry name" value="PPC89_CLD"/>
</dbReference>
<feature type="coiled-coil region" evidence="3">
    <location>
        <begin position="46"/>
        <end position="80"/>
    </location>
</feature>
<feature type="compositionally biased region" description="Low complexity" evidence="4">
    <location>
        <begin position="164"/>
        <end position="174"/>
    </location>
</feature>
<dbReference type="GO" id="GO:0005737">
    <property type="term" value="C:cytoplasm"/>
    <property type="evidence" value="ECO:0007669"/>
    <property type="project" value="UniProtKB-SubCell"/>
</dbReference>
<comment type="subcellular location">
    <subcellularLocation>
        <location evidence="1">Cytoplasm</location>
    </subcellularLocation>
</comment>
<dbReference type="Proteomes" id="UP000008064">
    <property type="component" value="Unassembled WGS sequence"/>
</dbReference>